<feature type="domain" description="Protein kinase" evidence="8">
    <location>
        <begin position="97"/>
        <end position="429"/>
    </location>
</feature>
<evidence type="ECO:0000256" key="5">
    <source>
        <dbReference type="PROSITE-ProRule" id="PRU10141"/>
    </source>
</evidence>
<dbReference type="EMBL" id="JABFUC010000004">
    <property type="protein sequence ID" value="MCG6657480.1"/>
    <property type="molecule type" value="Genomic_DNA"/>
</dbReference>
<dbReference type="CDD" id="cd14014">
    <property type="entry name" value="STKc_PknB_like"/>
    <property type="match status" value="1"/>
</dbReference>
<sequence length="526" mass="58084">MKKRKGSQAGDEADERTRLPDDDTRRNGEAASDDATRVGGADAEATRLAGVGEGQGDGRESGHTRSGGTRSNWSRPEAWGEPSAEAFGPGSVIKERFVLESLLGQGGMGSVYKARDLRKEEAQDSQPHVALKLLSDEFRQHPDSLVALQREAKKAQRLAHPNIVTVYDFDRDGTRVFMTMEYLQGEPLDVVIRRRGFTGGLPRKEALQILERLSRGLAYAHEQGIVHSDLKPGNVFLTREGNAKILDFGIARAARVQAGTEGGEQTRFDPATIGAITPAYASPQMLAGEVPEPVDDVYALGCIAHELLTGRHPYLDASGHKLPADEAVRQGMRPPVLHGLPKRVSRAIARTLDFERTARFADAGQFLQAIQPPAKLRRSVIASLGVLAVGALISWWLLIRESDLLVTLDDLPPSLDVSREHILQGNEYLEAGDIPQAHRHFTLAWEQAVEQEEVGGRDRNRLRVLVDRRTDAVMDHYLREAQRDDLDEFSLELLRISLESLARSELGTRRDRLDAAIEELNARLAE</sequence>
<evidence type="ECO:0000256" key="3">
    <source>
        <dbReference type="ARBA" id="ARBA00022777"/>
    </source>
</evidence>
<dbReference type="PROSITE" id="PS00107">
    <property type="entry name" value="PROTEIN_KINASE_ATP"/>
    <property type="match status" value="1"/>
</dbReference>
<dbReference type="PROSITE" id="PS00108">
    <property type="entry name" value="PROTEIN_KINASE_ST"/>
    <property type="match status" value="1"/>
</dbReference>
<accession>A0ABS9P8R5</accession>
<feature type="region of interest" description="Disordered" evidence="6">
    <location>
        <begin position="1"/>
        <end position="86"/>
    </location>
</feature>
<keyword evidence="7" id="KW-0812">Transmembrane</keyword>
<gene>
    <name evidence="9" type="ORF">HOP52_06835</name>
</gene>
<keyword evidence="4 5" id="KW-0067">ATP-binding</keyword>
<dbReference type="PANTHER" id="PTHR43289">
    <property type="entry name" value="MITOGEN-ACTIVATED PROTEIN KINASE KINASE KINASE 20-RELATED"/>
    <property type="match status" value="1"/>
</dbReference>
<evidence type="ECO:0000256" key="2">
    <source>
        <dbReference type="ARBA" id="ARBA00022741"/>
    </source>
</evidence>
<dbReference type="InterPro" id="IPR011009">
    <property type="entry name" value="Kinase-like_dom_sf"/>
</dbReference>
<keyword evidence="3 9" id="KW-0418">Kinase</keyword>
<evidence type="ECO:0000256" key="1">
    <source>
        <dbReference type="ARBA" id="ARBA00022679"/>
    </source>
</evidence>
<dbReference type="Proteomes" id="UP000814385">
    <property type="component" value="Unassembled WGS sequence"/>
</dbReference>
<dbReference type="Pfam" id="PF00069">
    <property type="entry name" value="Pkinase"/>
    <property type="match status" value="1"/>
</dbReference>
<evidence type="ECO:0000256" key="6">
    <source>
        <dbReference type="SAM" id="MobiDB-lite"/>
    </source>
</evidence>
<keyword evidence="1" id="KW-0808">Transferase</keyword>
<dbReference type="SMART" id="SM00220">
    <property type="entry name" value="S_TKc"/>
    <property type="match status" value="1"/>
</dbReference>
<feature type="binding site" evidence="5">
    <location>
        <position position="132"/>
    </location>
    <ligand>
        <name>ATP</name>
        <dbReference type="ChEBI" id="CHEBI:30616"/>
    </ligand>
</feature>
<reference evidence="9 10" key="1">
    <citation type="submission" date="2020-05" db="EMBL/GenBank/DDBJ databases">
        <title>Comparative genomic analysis of denitrifying bacteria from Halomonas genus.</title>
        <authorList>
            <person name="Wang L."/>
            <person name="Shao Z."/>
        </authorList>
    </citation>
    <scope>NUCLEOTIDE SEQUENCE [LARGE SCALE GENOMIC DNA]</scope>
    <source>
        <strain evidence="9 10">A4</strain>
    </source>
</reference>
<name>A0ABS9P8R5_9GAMM</name>
<keyword evidence="7" id="KW-0472">Membrane</keyword>
<dbReference type="RefSeq" id="WP_238976615.1">
    <property type="nucleotide sequence ID" value="NZ_JABFUC010000004.1"/>
</dbReference>
<dbReference type="SUPFAM" id="SSF56112">
    <property type="entry name" value="Protein kinase-like (PK-like)"/>
    <property type="match status" value="1"/>
</dbReference>
<organism evidence="9 10">
    <name type="scientific">Billgrantia campisalis</name>
    <dbReference type="NCBI Taxonomy" id="74661"/>
    <lineage>
        <taxon>Bacteria</taxon>
        <taxon>Pseudomonadati</taxon>
        <taxon>Pseudomonadota</taxon>
        <taxon>Gammaproteobacteria</taxon>
        <taxon>Oceanospirillales</taxon>
        <taxon>Halomonadaceae</taxon>
        <taxon>Billgrantia</taxon>
    </lineage>
</organism>
<dbReference type="GO" id="GO:0004674">
    <property type="term" value="F:protein serine/threonine kinase activity"/>
    <property type="evidence" value="ECO:0007669"/>
    <property type="project" value="UniProtKB-KW"/>
</dbReference>
<feature type="compositionally biased region" description="Basic and acidic residues" evidence="6">
    <location>
        <begin position="15"/>
        <end position="28"/>
    </location>
</feature>
<evidence type="ECO:0000259" key="8">
    <source>
        <dbReference type="PROSITE" id="PS50011"/>
    </source>
</evidence>
<keyword evidence="7" id="KW-1133">Transmembrane helix</keyword>
<dbReference type="Gene3D" id="1.10.510.10">
    <property type="entry name" value="Transferase(Phosphotransferase) domain 1"/>
    <property type="match status" value="1"/>
</dbReference>
<feature type="transmembrane region" description="Helical" evidence="7">
    <location>
        <begin position="380"/>
        <end position="398"/>
    </location>
</feature>
<evidence type="ECO:0000313" key="10">
    <source>
        <dbReference type="Proteomes" id="UP000814385"/>
    </source>
</evidence>
<feature type="compositionally biased region" description="Polar residues" evidence="6">
    <location>
        <begin position="64"/>
        <end position="74"/>
    </location>
</feature>
<dbReference type="InterPro" id="IPR017441">
    <property type="entry name" value="Protein_kinase_ATP_BS"/>
</dbReference>
<dbReference type="PANTHER" id="PTHR43289:SF6">
    <property type="entry name" value="SERINE_THREONINE-PROTEIN KINASE NEKL-3"/>
    <property type="match status" value="1"/>
</dbReference>
<dbReference type="InterPro" id="IPR000719">
    <property type="entry name" value="Prot_kinase_dom"/>
</dbReference>
<evidence type="ECO:0000313" key="9">
    <source>
        <dbReference type="EMBL" id="MCG6657480.1"/>
    </source>
</evidence>
<keyword evidence="9" id="KW-0723">Serine/threonine-protein kinase</keyword>
<evidence type="ECO:0000256" key="4">
    <source>
        <dbReference type="ARBA" id="ARBA00022840"/>
    </source>
</evidence>
<dbReference type="Gene3D" id="3.30.200.20">
    <property type="entry name" value="Phosphorylase Kinase, domain 1"/>
    <property type="match status" value="1"/>
</dbReference>
<keyword evidence="2 5" id="KW-0547">Nucleotide-binding</keyword>
<evidence type="ECO:0000256" key="7">
    <source>
        <dbReference type="SAM" id="Phobius"/>
    </source>
</evidence>
<proteinExistence type="predicted"/>
<comment type="caution">
    <text evidence="9">The sequence shown here is derived from an EMBL/GenBank/DDBJ whole genome shotgun (WGS) entry which is preliminary data.</text>
</comment>
<dbReference type="PROSITE" id="PS50011">
    <property type="entry name" value="PROTEIN_KINASE_DOM"/>
    <property type="match status" value="1"/>
</dbReference>
<keyword evidence="10" id="KW-1185">Reference proteome</keyword>
<protein>
    <submittedName>
        <fullName evidence="9">Serine/threonine protein kinase</fullName>
    </submittedName>
</protein>
<dbReference type="InterPro" id="IPR008271">
    <property type="entry name" value="Ser/Thr_kinase_AS"/>
</dbReference>